<feature type="non-terminal residue" evidence="2">
    <location>
        <position position="1"/>
    </location>
</feature>
<dbReference type="Gene3D" id="6.20.350.10">
    <property type="match status" value="1"/>
</dbReference>
<proteinExistence type="predicted"/>
<reference evidence="2" key="1">
    <citation type="journal article" date="2015" name="Nature">
        <title>Complex archaea that bridge the gap between prokaryotes and eukaryotes.</title>
        <authorList>
            <person name="Spang A."/>
            <person name="Saw J.H."/>
            <person name="Jorgensen S.L."/>
            <person name="Zaremba-Niedzwiedzka K."/>
            <person name="Martijn J."/>
            <person name="Lind A.E."/>
            <person name="van Eijk R."/>
            <person name="Schleper C."/>
            <person name="Guy L."/>
            <person name="Ettema T.J."/>
        </authorList>
    </citation>
    <scope>NUCLEOTIDE SEQUENCE</scope>
</reference>
<comment type="caution">
    <text evidence="2">The sequence shown here is derived from an EMBL/GenBank/DDBJ whole genome shotgun (WGS) entry which is preliminary data.</text>
</comment>
<dbReference type="InterPro" id="IPR003032">
    <property type="entry name" value="Ryanodine_rcpt"/>
</dbReference>
<dbReference type="AlphaFoldDB" id="A0A0F9G644"/>
<accession>A0A0F9G644</accession>
<feature type="domain" description="Ryanodine receptor Ryr" evidence="1">
    <location>
        <begin position="57"/>
        <end position="102"/>
    </location>
</feature>
<organism evidence="2">
    <name type="scientific">marine sediment metagenome</name>
    <dbReference type="NCBI Taxonomy" id="412755"/>
    <lineage>
        <taxon>unclassified sequences</taxon>
        <taxon>metagenomes</taxon>
        <taxon>ecological metagenomes</taxon>
    </lineage>
</organism>
<sequence length="150" mass="17124">LVERRAVFVYEAARLAAVATKAPIVPVAWNEREEDFRHQFLAVIERQCGPQRSNSPEELHGSWIQAYLSNGWVYGVEYDREKRTHPDLVPYSLLGQLERDKDAVFVALCEISRSYIYDSFTAPSSGEEKENDYTCACDARGCAYCGRYIC</sequence>
<evidence type="ECO:0000259" key="1">
    <source>
        <dbReference type="Pfam" id="PF02026"/>
    </source>
</evidence>
<dbReference type="Pfam" id="PF02026">
    <property type="entry name" value="RyR"/>
    <property type="match status" value="1"/>
</dbReference>
<evidence type="ECO:0000313" key="2">
    <source>
        <dbReference type="EMBL" id="KKL85906.1"/>
    </source>
</evidence>
<protein>
    <recommendedName>
        <fullName evidence="1">Ryanodine receptor Ryr domain-containing protein</fullName>
    </recommendedName>
</protein>
<dbReference type="EMBL" id="LAZR01021270">
    <property type="protein sequence ID" value="KKL85906.1"/>
    <property type="molecule type" value="Genomic_DNA"/>
</dbReference>
<gene>
    <name evidence="2" type="ORF">LCGC14_1950090</name>
</gene>
<name>A0A0F9G644_9ZZZZ</name>